<gene>
    <name evidence="2" type="primary">LOC123522205</name>
</gene>
<sequence length="636" mass="70853">MQEASSNGDSNSEASCGLTIQPTGRTIEGPNCDVQRLSFQGDPGCCFCSLYQHHEKKGQAGSQKGRSREHWEASRQRNTGQKDQVQSHHKNRVLHPGYAGLINQGATCYLNSIPKCLFTQELQDAVCRCEDQGESSLITQLCWLFEALEESEAPVSTTAITRCLELRDVHRQEDALLCFRMLLTRMTAEQRELGQLFQMTLMGVTQCQRCETKTGLEGAWLVFLVPVPQGPAGTPCSLSRAPHRSGLTSHTSLPGTMLLPGVPAWCLCCHRQTSREESRPAMAPPEQPQLGLWLLPKGALGPLPVLELPSGPQDKAVEGLFQKEWFTGDKCDHKEDACLTLCLRSLPRVLVIVLQRFTFHEGRLWKQCDPVADKAVEGLFQKEWGTRDNQYFCDECDHKEDACSKHGKNGQPGSQEVSSGEDQEVTRQKIWEKDEVKGHQNARAQHPGYAGLINQGATCYLNSILQCLFFTQELQDAVRRCEDQGESSLVTQLRRLFEALEESQGPVSTTAITRCLGLRDVHRQEDALLCFQMLLTRMTAEQRELGQLFQMTLEQVTQCQGCETKTGLEEARLFLVVPVPQGPAGTPCSLDKAVKGLFQKEWFTGDNQYFCDECDRKEDSCSVSAAGPSHSRTQPG</sequence>
<accession>A0AC55DFE8</accession>
<protein>
    <submittedName>
        <fullName evidence="2">Uncharacterized protein LOC123522205</fullName>
    </submittedName>
</protein>
<reference evidence="2" key="1">
    <citation type="submission" date="2025-08" db="UniProtKB">
        <authorList>
            <consortium name="RefSeq"/>
        </authorList>
    </citation>
    <scope>IDENTIFICATION</scope>
</reference>
<dbReference type="RefSeq" id="XP_045150466.1">
    <property type="nucleotide sequence ID" value="XM_045294531.1"/>
</dbReference>
<proteinExistence type="predicted"/>
<keyword evidence="1" id="KW-1185">Reference proteome</keyword>
<evidence type="ECO:0000313" key="1">
    <source>
        <dbReference type="Proteomes" id="UP000694863"/>
    </source>
</evidence>
<organism evidence="1 2">
    <name type="scientific">Echinops telfairi</name>
    <name type="common">Lesser hedgehog tenrec</name>
    <dbReference type="NCBI Taxonomy" id="9371"/>
    <lineage>
        <taxon>Eukaryota</taxon>
        <taxon>Metazoa</taxon>
        <taxon>Chordata</taxon>
        <taxon>Craniata</taxon>
        <taxon>Vertebrata</taxon>
        <taxon>Euteleostomi</taxon>
        <taxon>Mammalia</taxon>
        <taxon>Eutheria</taxon>
        <taxon>Afrotheria</taxon>
        <taxon>Tenrecidae</taxon>
        <taxon>Tenrecinae</taxon>
        <taxon>Echinops</taxon>
    </lineage>
</organism>
<name>A0AC55DFE8_ECHTE</name>
<dbReference type="Proteomes" id="UP000694863">
    <property type="component" value="Unplaced"/>
</dbReference>
<evidence type="ECO:0000313" key="2">
    <source>
        <dbReference type="RefSeq" id="XP_045150466.1"/>
    </source>
</evidence>